<reference evidence="2" key="1">
    <citation type="submission" date="2022-01" db="EMBL/GenBank/DDBJ databases">
        <title>Comparative genomics reveals a dynamic genome evolution in the ectomycorrhizal milk-cap (Lactarius) mushrooms.</title>
        <authorList>
            <consortium name="DOE Joint Genome Institute"/>
            <person name="Lebreton A."/>
            <person name="Tang N."/>
            <person name="Kuo A."/>
            <person name="LaButti K."/>
            <person name="Drula E."/>
            <person name="Barry K."/>
            <person name="Clum A."/>
            <person name="Lipzen A."/>
            <person name="Mousain D."/>
            <person name="Ng V."/>
            <person name="Wang R."/>
            <person name="Wang X."/>
            <person name="Dai Y."/>
            <person name="Henrissat B."/>
            <person name="Grigoriev I.V."/>
            <person name="Guerin-Laguette A."/>
            <person name="Yu F."/>
            <person name="Martin F.M."/>
        </authorList>
    </citation>
    <scope>NUCLEOTIDE SEQUENCE</scope>
    <source>
        <strain evidence="2">QP</strain>
    </source>
</reference>
<dbReference type="SUPFAM" id="SSF52047">
    <property type="entry name" value="RNI-like"/>
    <property type="match status" value="2"/>
</dbReference>
<name>A0AAD4L8S5_9AGAM</name>
<evidence type="ECO:0000259" key="1">
    <source>
        <dbReference type="PROSITE" id="PS00028"/>
    </source>
</evidence>
<dbReference type="EMBL" id="JAKELL010000072">
    <property type="protein sequence ID" value="KAH8984740.1"/>
    <property type="molecule type" value="Genomic_DNA"/>
</dbReference>
<feature type="domain" description="C2H2-type" evidence="1">
    <location>
        <begin position="950"/>
        <end position="971"/>
    </location>
</feature>
<proteinExistence type="predicted"/>
<dbReference type="Proteomes" id="UP001201163">
    <property type="component" value="Unassembled WGS sequence"/>
</dbReference>
<gene>
    <name evidence="2" type="ORF">EDB92DRAFT_1468393</name>
</gene>
<keyword evidence="3" id="KW-1185">Reference proteome</keyword>
<evidence type="ECO:0000313" key="2">
    <source>
        <dbReference type="EMBL" id="KAH8984740.1"/>
    </source>
</evidence>
<comment type="caution">
    <text evidence="2">The sequence shown here is derived from an EMBL/GenBank/DDBJ whole genome shotgun (WGS) entry which is preliminary data.</text>
</comment>
<feature type="domain" description="C2H2-type" evidence="1">
    <location>
        <begin position="1088"/>
        <end position="1109"/>
    </location>
</feature>
<organism evidence="2 3">
    <name type="scientific">Lactarius akahatsu</name>
    <dbReference type="NCBI Taxonomy" id="416441"/>
    <lineage>
        <taxon>Eukaryota</taxon>
        <taxon>Fungi</taxon>
        <taxon>Dikarya</taxon>
        <taxon>Basidiomycota</taxon>
        <taxon>Agaricomycotina</taxon>
        <taxon>Agaricomycetes</taxon>
        <taxon>Russulales</taxon>
        <taxon>Russulaceae</taxon>
        <taxon>Lactarius</taxon>
    </lineage>
</organism>
<protein>
    <recommendedName>
        <fullName evidence="1">C2H2-type domain-containing protein</fullName>
    </recommendedName>
</protein>
<evidence type="ECO:0000313" key="3">
    <source>
        <dbReference type="Proteomes" id="UP001201163"/>
    </source>
</evidence>
<dbReference type="InterPro" id="IPR013087">
    <property type="entry name" value="Znf_C2H2_type"/>
</dbReference>
<dbReference type="SMART" id="SM00355">
    <property type="entry name" value="ZnF_C2H2"/>
    <property type="match status" value="4"/>
</dbReference>
<accession>A0AAD4L8S5</accession>
<dbReference type="PROSITE" id="PS00028">
    <property type="entry name" value="ZINC_FINGER_C2H2_1"/>
    <property type="match status" value="2"/>
</dbReference>
<dbReference type="AlphaFoldDB" id="A0AAD4L8S5"/>
<sequence length="1186" mass="133910">MSPPENLNPRVRVRYVSPPQPVITPNDFPPRGRVIIGELPDIVLLNIFRYYLDVSSQHWPRLVHICRRWRCIVFNSLQTLHLQLFCTHGTPVSKTLGCWPTLPIAVRYGGYLELDPPAPEDEDNIIAALKQSGRVSSISLTLTNSLLEKLSSIKGLRPFSELEDLVLLSRLGDGMLLTLFAAFLRGPPLRRLHLTRIALPGLLQLLHSSTNLVEFQVHEVFDSWLSPEALTNALSGMAQLQSLSFHFLPTMNYRFVRQSSGRVFLPVLTRLDFRGNSRCWERLVARIDAPRLGDIEITISNEDIGPFPGLRQFISRIEIHKLHRQARILSSDRAISITLTQPAPACLKLQLSCEPLRAQLLFMRIVCDRLSASLLNVEDLRISTTRQSGWVDGDYSGWRDGLNSFTSVRQFHVAGNLSTDIVRSLPFKLQIPPYYWDKTVIPSMHTLYIAQPGPWHSPLREAVVETMVSRRLSGHPIAVEYERLCNINESCGTGPPSRQVTIEMLSDDIFLNIFRDYLDGAPRTWPTLTYVCQRWRQIVHTSPLGLNLRLYCTYRTPVLKSLDCWPTLPIVVQYGGLPDLDPPSPEDDDNIIAALKQSDRVNAISLTVTGSLFGKLSAISEPCSELEELVLQSRDNMQLTLPSTFRWGPHLRTLHSTRIAFPSLPQLLSHSHDLVDIQLHEIPSAGYFSPEAFANALSGITNLRTLSLHFLSLPSRRNYISLPPPSGERVVLLALMFLKYRGTSKYLDSLVARIDAPSLGDIDITFFSQPTMDASQLGRFIERTGVQTPLSQAEVQTSGDAISISFTSSGTSTPLRLQISCKQLDWQLSSMAQVCDQFSPFLSHVNHLRINSTRSSSEQDDADGGQWLELIRAFGGATDFPIAGELTIAILCALGLVEDGNTIVLPSLRHLRIENPTAMNEPSWDGLLSFIALRLRSGHPVQVNVPFKLCHICYAGFREQKGLNHHLVDKHSRVLCSYCRDFECRPGDEGLFRDHIRRTHPDVAVKDDHVWKYDSLTPDQLDSLVTRHSFLETPETSASSIMVRASHFTPNRNPMVMNDSQWDGLLPFITLQSRSGHPVQVNVTFDQCHICHASFREKEELYRHLADKHRRICSYCRDFECRPGQNRLFRDHLRRTHPEVAHDDNLVWKYYALTPDQLDGLITRHSFLDTPDPVAPSTTLTAPPSQ</sequence>